<protein>
    <recommendedName>
        <fullName evidence="2">Rho termination factor N-terminal domain-containing protein</fullName>
    </recommendedName>
</protein>
<evidence type="ECO:0008006" key="2">
    <source>
        <dbReference type="Google" id="ProtNLM"/>
    </source>
</evidence>
<dbReference type="EMBL" id="BART01038417">
    <property type="protein sequence ID" value="GAH05557.1"/>
    <property type="molecule type" value="Genomic_DNA"/>
</dbReference>
<dbReference type="InterPro" id="IPR018803">
    <property type="entry name" value="Ish1/Msc1-like"/>
</dbReference>
<sequence>WTVKQLKNYCNENGIKVLSSHRKADLVKLVKEYNK</sequence>
<name>X1CD92_9ZZZZ</name>
<reference evidence="1" key="1">
    <citation type="journal article" date="2014" name="Front. Microbiol.">
        <title>High frequency of phylogenetically diverse reductive dehalogenase-homologous genes in deep subseafloor sedimentary metagenomes.</title>
        <authorList>
            <person name="Kawai M."/>
            <person name="Futagami T."/>
            <person name="Toyoda A."/>
            <person name="Takaki Y."/>
            <person name="Nishi S."/>
            <person name="Hori S."/>
            <person name="Arai W."/>
            <person name="Tsubouchi T."/>
            <person name="Morono Y."/>
            <person name="Uchiyama I."/>
            <person name="Ito T."/>
            <person name="Fujiyama A."/>
            <person name="Inagaki F."/>
            <person name="Takami H."/>
        </authorList>
    </citation>
    <scope>NUCLEOTIDE SEQUENCE</scope>
    <source>
        <strain evidence="1">Expedition CK06-06</strain>
    </source>
</reference>
<dbReference type="Pfam" id="PF10281">
    <property type="entry name" value="Ish1"/>
    <property type="match status" value="1"/>
</dbReference>
<dbReference type="InterPro" id="IPR036361">
    <property type="entry name" value="SAP_dom_sf"/>
</dbReference>
<proteinExistence type="predicted"/>
<organism evidence="1">
    <name type="scientific">marine sediment metagenome</name>
    <dbReference type="NCBI Taxonomy" id="412755"/>
    <lineage>
        <taxon>unclassified sequences</taxon>
        <taxon>metagenomes</taxon>
        <taxon>ecological metagenomes</taxon>
    </lineage>
</organism>
<accession>X1CD92</accession>
<comment type="caution">
    <text evidence="1">The sequence shown here is derived from an EMBL/GenBank/DDBJ whole genome shotgun (WGS) entry which is preliminary data.</text>
</comment>
<dbReference type="Gene3D" id="1.10.720.30">
    <property type="entry name" value="SAP domain"/>
    <property type="match status" value="1"/>
</dbReference>
<feature type="non-terminal residue" evidence="1">
    <location>
        <position position="1"/>
    </location>
</feature>
<dbReference type="AlphaFoldDB" id="X1CD92"/>
<evidence type="ECO:0000313" key="1">
    <source>
        <dbReference type="EMBL" id="GAH05557.1"/>
    </source>
</evidence>
<gene>
    <name evidence="1" type="ORF">S01H4_63728</name>
</gene>